<evidence type="ECO:0000259" key="7">
    <source>
        <dbReference type="PROSITE" id="PS00715"/>
    </source>
</evidence>
<dbReference type="InterPro" id="IPR050239">
    <property type="entry name" value="Sigma-70_RNA_pol_init_factors"/>
</dbReference>
<dbReference type="InterPro" id="IPR007627">
    <property type="entry name" value="RNA_pol_sigma70_r2"/>
</dbReference>
<dbReference type="InterPro" id="IPR014284">
    <property type="entry name" value="RNA_pol_sigma-70_dom"/>
</dbReference>
<dbReference type="InterPro" id="IPR014322">
    <property type="entry name" value="RNA_pol_sigma-B/F/G"/>
</dbReference>
<evidence type="ECO:0000313" key="9">
    <source>
        <dbReference type="EMBL" id="MBC8532395.1"/>
    </source>
</evidence>
<dbReference type="SUPFAM" id="SSF88946">
    <property type="entry name" value="Sigma2 domain of RNA polymerase sigma factors"/>
    <property type="match status" value="1"/>
</dbReference>
<dbReference type="InterPro" id="IPR000943">
    <property type="entry name" value="RNA_pol_sigma70"/>
</dbReference>
<dbReference type="SUPFAM" id="SSF88659">
    <property type="entry name" value="Sigma3 and sigma4 domains of RNA polymerase sigma factors"/>
    <property type="match status" value="2"/>
</dbReference>
<dbReference type="NCBIfam" id="TIGR02937">
    <property type="entry name" value="sigma70-ECF"/>
    <property type="match status" value="1"/>
</dbReference>
<comment type="function">
    <text evidence="6">Sigma factors are initiation factors that promote the attachment of RNA polymerase to specific initiation sites and are then released.</text>
</comment>
<dbReference type="Pfam" id="PF04542">
    <property type="entry name" value="Sigma70_r2"/>
    <property type="match status" value="1"/>
</dbReference>
<dbReference type="GO" id="GO:0006352">
    <property type="term" value="P:DNA-templated transcription initiation"/>
    <property type="evidence" value="ECO:0007669"/>
    <property type="project" value="InterPro"/>
</dbReference>
<dbReference type="InterPro" id="IPR013325">
    <property type="entry name" value="RNA_pol_sigma_r2"/>
</dbReference>
<dbReference type="InterPro" id="IPR013324">
    <property type="entry name" value="RNA_pol_sigma_r3/r4-like"/>
</dbReference>
<dbReference type="Proteomes" id="UP000623172">
    <property type="component" value="Unassembled WGS sequence"/>
</dbReference>
<dbReference type="InterPro" id="IPR007624">
    <property type="entry name" value="RNA_pol_sigma70_r3"/>
</dbReference>
<feature type="domain" description="RNA polymerase sigma-70" evidence="7">
    <location>
        <begin position="54"/>
        <end position="67"/>
    </location>
</feature>
<dbReference type="AlphaFoldDB" id="A0A926D8L5"/>
<comment type="caution">
    <text evidence="9">The sequence shown here is derived from an EMBL/GenBank/DDBJ whole genome shotgun (WGS) entry which is preliminary data.</text>
</comment>
<dbReference type="PIRSF" id="PIRSF000770">
    <property type="entry name" value="RNA_pol_sigma-SigE/K"/>
    <property type="match status" value="1"/>
</dbReference>
<proteinExistence type="inferred from homology"/>
<evidence type="ECO:0000256" key="2">
    <source>
        <dbReference type="ARBA" id="ARBA00023015"/>
    </source>
</evidence>
<dbReference type="PANTHER" id="PTHR30603:SF17">
    <property type="entry name" value="RNA POLYMERASE SIGMA-G FACTOR"/>
    <property type="match status" value="1"/>
</dbReference>
<keyword evidence="2 6" id="KW-0805">Transcription regulation</keyword>
<keyword evidence="4 6" id="KW-0238">DNA-binding</keyword>
<name>A0A926D8L5_9FIRM</name>
<keyword evidence="3 6" id="KW-0731">Sigma factor</keyword>
<protein>
    <recommendedName>
        <fullName evidence="6">RNA polymerase sigma factor</fullName>
    </recommendedName>
</protein>
<evidence type="ECO:0000256" key="1">
    <source>
        <dbReference type="ARBA" id="ARBA00022969"/>
    </source>
</evidence>
<gene>
    <name evidence="9" type="ORF">H8696_11145</name>
</gene>
<comment type="similarity">
    <text evidence="6">Belongs to the sigma-70 factor family.</text>
</comment>
<dbReference type="GO" id="GO:0016987">
    <property type="term" value="F:sigma factor activity"/>
    <property type="evidence" value="ECO:0007669"/>
    <property type="project" value="UniProtKB-KW"/>
</dbReference>
<dbReference type="RefSeq" id="WP_249317518.1">
    <property type="nucleotide sequence ID" value="NZ_JACRSR010000007.1"/>
</dbReference>
<dbReference type="NCBIfam" id="TIGR02980">
    <property type="entry name" value="SigBFG"/>
    <property type="match status" value="1"/>
</dbReference>
<keyword evidence="1" id="KW-0749">Sporulation</keyword>
<sequence length="249" mass="28019">MSREVLLTHEEAIALIKRAQQGDEEASETMVERNIALVKSIVKKFLNRGVDYDDLFQIGCLGLVKAVQNYDLQYNVRFSTYAVPMIAGEIKRFLRDDGMVKVSRSVKEQAFKILAVQEQMKKELGRDPTIQEVATRLEMEPEEAAVALESIRSPVSIFEPVNDGGNSNSPVLMMDRIAEDDSGPQVIDRILLRELIAKLSPRERQIIILRFFKDQTQSQIARVLGVSQVQVSRLETKILSKMREAAGGA</sequence>
<accession>A0A926D8L5</accession>
<dbReference type="PRINTS" id="PR00046">
    <property type="entry name" value="SIGMA70FCT"/>
</dbReference>
<keyword evidence="10" id="KW-1185">Reference proteome</keyword>
<evidence type="ECO:0000256" key="6">
    <source>
        <dbReference type="RuleBase" id="RU362124"/>
    </source>
</evidence>
<evidence type="ECO:0000256" key="3">
    <source>
        <dbReference type="ARBA" id="ARBA00023082"/>
    </source>
</evidence>
<dbReference type="CDD" id="cd06171">
    <property type="entry name" value="Sigma70_r4"/>
    <property type="match status" value="1"/>
</dbReference>
<evidence type="ECO:0000313" key="10">
    <source>
        <dbReference type="Proteomes" id="UP000623172"/>
    </source>
</evidence>
<organism evidence="9 10">
    <name type="scientific">Gehongia tenuis</name>
    <dbReference type="NCBI Taxonomy" id="2763655"/>
    <lineage>
        <taxon>Bacteria</taxon>
        <taxon>Bacillati</taxon>
        <taxon>Bacillota</taxon>
        <taxon>Clostridia</taxon>
        <taxon>Christensenellales</taxon>
        <taxon>Christensenellaceae</taxon>
        <taxon>Gehongia</taxon>
    </lineage>
</organism>
<dbReference type="GO" id="GO:0030435">
    <property type="term" value="P:sporulation resulting in formation of a cellular spore"/>
    <property type="evidence" value="ECO:0007669"/>
    <property type="project" value="UniProtKB-KW"/>
</dbReference>
<dbReference type="GO" id="GO:0003677">
    <property type="term" value="F:DNA binding"/>
    <property type="evidence" value="ECO:0007669"/>
    <property type="project" value="UniProtKB-KW"/>
</dbReference>
<dbReference type="PANTHER" id="PTHR30603">
    <property type="entry name" value="RNA POLYMERASE SIGMA FACTOR RPO"/>
    <property type="match status" value="1"/>
</dbReference>
<dbReference type="InterPro" id="IPR007630">
    <property type="entry name" value="RNA_pol_sigma70_r4"/>
</dbReference>
<reference evidence="9" key="1">
    <citation type="submission" date="2020-08" db="EMBL/GenBank/DDBJ databases">
        <title>Genome public.</title>
        <authorList>
            <person name="Liu C."/>
            <person name="Sun Q."/>
        </authorList>
    </citation>
    <scope>NUCLEOTIDE SEQUENCE</scope>
    <source>
        <strain evidence="9">NSJ-53</strain>
    </source>
</reference>
<dbReference type="PROSITE" id="PS00715">
    <property type="entry name" value="SIGMA70_1"/>
    <property type="match status" value="1"/>
</dbReference>
<dbReference type="InterPro" id="IPR036388">
    <property type="entry name" value="WH-like_DNA-bd_sf"/>
</dbReference>
<dbReference type="NCBIfam" id="NF004052">
    <property type="entry name" value="PRK05572.1"/>
    <property type="match status" value="1"/>
</dbReference>
<dbReference type="EMBL" id="JACRSR010000007">
    <property type="protein sequence ID" value="MBC8532395.1"/>
    <property type="molecule type" value="Genomic_DNA"/>
</dbReference>
<dbReference type="Gene3D" id="1.20.120.1810">
    <property type="match status" value="1"/>
</dbReference>
<keyword evidence="5 6" id="KW-0804">Transcription</keyword>
<evidence type="ECO:0000256" key="5">
    <source>
        <dbReference type="ARBA" id="ARBA00023163"/>
    </source>
</evidence>
<evidence type="ECO:0000259" key="8">
    <source>
        <dbReference type="PROSITE" id="PS00716"/>
    </source>
</evidence>
<dbReference type="Pfam" id="PF04539">
    <property type="entry name" value="Sigma70_r3"/>
    <property type="match status" value="1"/>
</dbReference>
<dbReference type="Gene3D" id="1.10.10.10">
    <property type="entry name" value="Winged helix-like DNA-binding domain superfamily/Winged helix DNA-binding domain"/>
    <property type="match status" value="2"/>
</dbReference>
<dbReference type="Pfam" id="PF04545">
    <property type="entry name" value="Sigma70_r4"/>
    <property type="match status" value="1"/>
</dbReference>
<dbReference type="PROSITE" id="PS00716">
    <property type="entry name" value="SIGMA70_2"/>
    <property type="match status" value="1"/>
</dbReference>
<evidence type="ECO:0000256" key="4">
    <source>
        <dbReference type="ARBA" id="ARBA00023125"/>
    </source>
</evidence>
<feature type="domain" description="RNA polymerase sigma-70" evidence="8">
    <location>
        <begin position="216"/>
        <end position="242"/>
    </location>
</feature>